<evidence type="ECO:0000256" key="14">
    <source>
        <dbReference type="RuleBase" id="RU362121"/>
    </source>
</evidence>
<dbReference type="FunFam" id="3.10.120.10:FF:000002">
    <property type="entry name" value="Cytochrome b5 type B"/>
    <property type="match status" value="1"/>
</dbReference>
<evidence type="ECO:0000256" key="4">
    <source>
        <dbReference type="ARBA" id="ARBA00022692"/>
    </source>
</evidence>
<keyword evidence="5 14" id="KW-0479">Metal-binding</keyword>
<keyword evidence="2" id="KW-0813">Transport</keyword>
<dbReference type="Proteomes" id="UP000078492">
    <property type="component" value="Unassembled WGS sequence"/>
</dbReference>
<comment type="similarity">
    <text evidence="12 14">Belongs to the cytochrome b5 family.</text>
</comment>
<reference evidence="17 18" key="1">
    <citation type="submission" date="2015-09" db="EMBL/GenBank/DDBJ databases">
        <title>Trachymyrmex cornetzi WGS genome.</title>
        <authorList>
            <person name="Nygaard S."/>
            <person name="Hu H."/>
            <person name="Boomsma J."/>
            <person name="Zhang G."/>
        </authorList>
    </citation>
    <scope>NUCLEOTIDE SEQUENCE [LARGE SCALE GENOMIC DNA]</scope>
    <source>
        <strain evidence="17">Tcor2-1</strain>
        <tissue evidence="17">Whole body</tissue>
    </source>
</reference>
<evidence type="ECO:0000256" key="10">
    <source>
        <dbReference type="ARBA" id="ARBA00023136"/>
    </source>
</evidence>
<sequence>MATKDLKDDTAAATSAGKLFTRAEVEKHAETSRDTWIIIHNNIYNVTSFLNEHPGGEEVLLEQNGQDATEAFEDIGHSTDARQMMESYKIGELVEAERTEDSEKRIKKWSNENEDSSRSYASIHLTPNAENEFNEVAIVALKLSAGDQTSCVAPARRSRVMSVMSAG</sequence>
<evidence type="ECO:0000256" key="1">
    <source>
        <dbReference type="ARBA" id="ARBA00004131"/>
    </source>
</evidence>
<dbReference type="Pfam" id="PF00173">
    <property type="entry name" value="Cyt-b5"/>
    <property type="match status" value="1"/>
</dbReference>
<evidence type="ECO:0000313" key="18">
    <source>
        <dbReference type="Proteomes" id="UP000078492"/>
    </source>
</evidence>
<dbReference type="InterPro" id="IPR036400">
    <property type="entry name" value="Cyt_B5-like_heme/steroid_sf"/>
</dbReference>
<feature type="domain" description="Cytochrome b5 heme-binding" evidence="16">
    <location>
        <begin position="17"/>
        <end position="94"/>
    </location>
</feature>
<evidence type="ECO:0000256" key="7">
    <source>
        <dbReference type="ARBA" id="ARBA00022848"/>
    </source>
</evidence>
<evidence type="ECO:0000256" key="6">
    <source>
        <dbReference type="ARBA" id="ARBA00022824"/>
    </source>
</evidence>
<keyword evidence="9 14" id="KW-0408">Iron</keyword>
<name>A0A195E7F4_9HYME</name>
<dbReference type="InterPro" id="IPR018506">
    <property type="entry name" value="Cyt_B5_heme-BS"/>
</dbReference>
<keyword evidence="8" id="KW-0249">Electron transport</keyword>
<keyword evidence="18" id="KW-1185">Reference proteome</keyword>
<accession>A0A195E7F4</accession>
<proteinExistence type="inferred from homology"/>
<evidence type="ECO:0000256" key="15">
    <source>
        <dbReference type="SAM" id="MobiDB-lite"/>
    </source>
</evidence>
<dbReference type="Gene3D" id="3.10.120.10">
    <property type="entry name" value="Cytochrome b5-like heme/steroid binding domain"/>
    <property type="match status" value="1"/>
</dbReference>
<organism evidence="17 18">
    <name type="scientific">Trachymyrmex cornetzi</name>
    <dbReference type="NCBI Taxonomy" id="471704"/>
    <lineage>
        <taxon>Eukaryota</taxon>
        <taxon>Metazoa</taxon>
        <taxon>Ecdysozoa</taxon>
        <taxon>Arthropoda</taxon>
        <taxon>Hexapoda</taxon>
        <taxon>Insecta</taxon>
        <taxon>Pterygota</taxon>
        <taxon>Neoptera</taxon>
        <taxon>Endopterygota</taxon>
        <taxon>Hymenoptera</taxon>
        <taxon>Apocrita</taxon>
        <taxon>Aculeata</taxon>
        <taxon>Formicoidea</taxon>
        <taxon>Formicidae</taxon>
        <taxon>Myrmicinae</taxon>
        <taxon>Trachymyrmex</taxon>
    </lineage>
</organism>
<keyword evidence="3 14" id="KW-0349">Heme</keyword>
<evidence type="ECO:0000256" key="5">
    <source>
        <dbReference type="ARBA" id="ARBA00022723"/>
    </source>
</evidence>
<evidence type="ECO:0000256" key="11">
    <source>
        <dbReference type="ARBA" id="ARBA00037877"/>
    </source>
</evidence>
<evidence type="ECO:0000259" key="16">
    <source>
        <dbReference type="PROSITE" id="PS50255"/>
    </source>
</evidence>
<keyword evidence="10" id="KW-0472">Membrane</keyword>
<evidence type="ECO:0000256" key="9">
    <source>
        <dbReference type="ARBA" id="ARBA00023004"/>
    </source>
</evidence>
<evidence type="ECO:0000256" key="3">
    <source>
        <dbReference type="ARBA" id="ARBA00022617"/>
    </source>
</evidence>
<feature type="compositionally biased region" description="Basic and acidic residues" evidence="15">
    <location>
        <begin position="99"/>
        <end position="117"/>
    </location>
</feature>
<dbReference type="SMART" id="SM01117">
    <property type="entry name" value="Cyt-b5"/>
    <property type="match status" value="1"/>
</dbReference>
<dbReference type="PROSITE" id="PS00191">
    <property type="entry name" value="CYTOCHROME_B5_1"/>
    <property type="match status" value="1"/>
</dbReference>
<evidence type="ECO:0000256" key="13">
    <source>
        <dbReference type="ARBA" id="ARBA00039806"/>
    </source>
</evidence>
<dbReference type="STRING" id="471704.A0A195E7F4"/>
<protein>
    <recommendedName>
        <fullName evidence="13">Cytochrome b5</fullName>
    </recommendedName>
</protein>
<dbReference type="EMBL" id="KQ979568">
    <property type="protein sequence ID" value="KYN21026.1"/>
    <property type="molecule type" value="Genomic_DNA"/>
</dbReference>
<keyword evidence="6" id="KW-0256">Endoplasmic reticulum</keyword>
<dbReference type="SUPFAM" id="SSF55856">
    <property type="entry name" value="Cytochrome b5-like heme/steroid binding domain"/>
    <property type="match status" value="1"/>
</dbReference>
<dbReference type="PANTHER" id="PTHR19359:SF150">
    <property type="entry name" value="CYTOCHROME B5"/>
    <property type="match status" value="1"/>
</dbReference>
<dbReference type="PRINTS" id="PR00363">
    <property type="entry name" value="CYTOCHROMEB5"/>
</dbReference>
<evidence type="ECO:0000313" key="17">
    <source>
        <dbReference type="EMBL" id="KYN21026.1"/>
    </source>
</evidence>
<dbReference type="PANTHER" id="PTHR19359">
    <property type="entry name" value="CYTOCHROME B5"/>
    <property type="match status" value="1"/>
</dbReference>
<dbReference type="GO" id="GO:0005789">
    <property type="term" value="C:endoplasmic reticulum membrane"/>
    <property type="evidence" value="ECO:0007669"/>
    <property type="project" value="UniProtKB-SubCell"/>
</dbReference>
<gene>
    <name evidence="17" type="ORF">ALC57_06934</name>
</gene>
<evidence type="ECO:0000256" key="8">
    <source>
        <dbReference type="ARBA" id="ARBA00022982"/>
    </source>
</evidence>
<keyword evidence="7" id="KW-0492">Microsome</keyword>
<dbReference type="GO" id="GO:0020037">
    <property type="term" value="F:heme binding"/>
    <property type="evidence" value="ECO:0007669"/>
    <property type="project" value="UniProtKB-UniRule"/>
</dbReference>
<dbReference type="GO" id="GO:0046872">
    <property type="term" value="F:metal ion binding"/>
    <property type="evidence" value="ECO:0007669"/>
    <property type="project" value="UniProtKB-UniRule"/>
</dbReference>
<dbReference type="InterPro" id="IPR001199">
    <property type="entry name" value="Cyt_B5-like_heme/steroid-bd"/>
</dbReference>
<feature type="region of interest" description="Disordered" evidence="15">
    <location>
        <begin position="99"/>
        <end position="120"/>
    </location>
</feature>
<dbReference type="PROSITE" id="PS50255">
    <property type="entry name" value="CYTOCHROME_B5_2"/>
    <property type="match status" value="1"/>
</dbReference>
<comment type="subcellular location">
    <subcellularLocation>
        <location evidence="1">Endoplasmic reticulum membrane</location>
        <topology evidence="1">Single-pass membrane protein</topology>
        <orientation evidence="1">Cytoplasmic side</orientation>
    </subcellularLocation>
    <subcellularLocation>
        <location evidence="11">Microsome membrane</location>
        <topology evidence="11">Single-pass membrane protein</topology>
        <orientation evidence="11">Cytoplasmic side</orientation>
    </subcellularLocation>
</comment>
<keyword evidence="4" id="KW-0812">Transmembrane</keyword>
<dbReference type="AlphaFoldDB" id="A0A195E7F4"/>
<evidence type="ECO:0000256" key="2">
    <source>
        <dbReference type="ARBA" id="ARBA00022448"/>
    </source>
</evidence>
<dbReference type="InterPro" id="IPR050668">
    <property type="entry name" value="Cytochrome_b5"/>
</dbReference>
<evidence type="ECO:0000256" key="12">
    <source>
        <dbReference type="ARBA" id="ARBA00038168"/>
    </source>
</evidence>